<feature type="transmembrane region" description="Helical" evidence="6">
    <location>
        <begin position="387"/>
        <end position="407"/>
    </location>
</feature>
<evidence type="ECO:0000256" key="2">
    <source>
        <dbReference type="ARBA" id="ARBA00022475"/>
    </source>
</evidence>
<dbReference type="Pfam" id="PF01943">
    <property type="entry name" value="Polysacc_synt"/>
    <property type="match status" value="1"/>
</dbReference>
<feature type="transmembrane region" description="Helical" evidence="6">
    <location>
        <begin position="215"/>
        <end position="234"/>
    </location>
</feature>
<accession>A0ABW3G551</accession>
<dbReference type="RefSeq" id="WP_253647985.1">
    <property type="nucleotide sequence ID" value="NZ_BAAAMO010000002.1"/>
</dbReference>
<dbReference type="PANTHER" id="PTHR30250">
    <property type="entry name" value="PST FAMILY PREDICTED COLANIC ACID TRANSPORTER"/>
    <property type="match status" value="1"/>
</dbReference>
<feature type="transmembrane region" description="Helical" evidence="6">
    <location>
        <begin position="145"/>
        <end position="166"/>
    </location>
</feature>
<proteinExistence type="predicted"/>
<feature type="transmembrane region" description="Helical" evidence="6">
    <location>
        <begin position="76"/>
        <end position="95"/>
    </location>
</feature>
<evidence type="ECO:0000256" key="1">
    <source>
        <dbReference type="ARBA" id="ARBA00004651"/>
    </source>
</evidence>
<sequence length="431" mass="44558">MFRILGTPIVALCGVVAAGIVIRATGAQTYGLVTLVSTIGLLLPFADLGIAAVAMNAVSTTRTPSTDLHVVDTVRAAFRSLVVVAVVITIAALAVMAADGWDVLIGLRSGDQDRWAITAGVIVFAWTIPAGIGLRLLIGADKNELAVLATMSNSVLGLMITVLLYAVGVRGIWFVLPALLGILLGNLASTVVALRITGIGRLMFGPVPSGVSIRTMLAGSLWLFFVSVGIPFGIQVQRMFLSHLSTPQQLSQYALMAQVFGIGWGVLSTAALSLWPVFIKRRADHTSVIALWVRTTGAFCGIAVVGAAVLAVLGPWVCSLISGGSIRVTTGLALAFGALLIVQATHLPSGVLLTNPSGARWQTWCLGAMVVVTVVGCIAVAPRFGAVGVVTVTACAVALCQVVPDLTSVPRLVRRRSAAEAESGAEAVHAG</sequence>
<comment type="subcellular location">
    <subcellularLocation>
        <location evidence="1">Cell membrane</location>
        <topology evidence="1">Multi-pass membrane protein</topology>
    </subcellularLocation>
</comment>
<gene>
    <name evidence="7" type="ORF">ACFQ04_03050</name>
</gene>
<evidence type="ECO:0000256" key="3">
    <source>
        <dbReference type="ARBA" id="ARBA00022692"/>
    </source>
</evidence>
<dbReference type="PANTHER" id="PTHR30250:SF26">
    <property type="entry name" value="PSMA PROTEIN"/>
    <property type="match status" value="1"/>
</dbReference>
<feature type="transmembrane region" description="Helical" evidence="6">
    <location>
        <begin position="291"/>
        <end position="314"/>
    </location>
</feature>
<evidence type="ECO:0000256" key="6">
    <source>
        <dbReference type="SAM" id="Phobius"/>
    </source>
</evidence>
<protein>
    <submittedName>
        <fullName evidence="7">Lipopolysaccharide biosynthesis protein</fullName>
    </submittedName>
</protein>
<keyword evidence="2" id="KW-1003">Cell membrane</keyword>
<evidence type="ECO:0000256" key="4">
    <source>
        <dbReference type="ARBA" id="ARBA00022989"/>
    </source>
</evidence>
<name>A0ABW3G551_9NOCA</name>
<feature type="transmembrane region" description="Helical" evidence="6">
    <location>
        <begin position="115"/>
        <end position="138"/>
    </location>
</feature>
<feature type="transmembrane region" description="Helical" evidence="6">
    <location>
        <begin position="33"/>
        <end position="55"/>
    </location>
</feature>
<dbReference type="InterPro" id="IPR050833">
    <property type="entry name" value="Poly_Biosynth_Transport"/>
</dbReference>
<keyword evidence="4 6" id="KW-1133">Transmembrane helix</keyword>
<keyword evidence="3 6" id="KW-0812">Transmembrane</keyword>
<evidence type="ECO:0000313" key="8">
    <source>
        <dbReference type="Proteomes" id="UP001597068"/>
    </source>
</evidence>
<keyword evidence="8" id="KW-1185">Reference proteome</keyword>
<reference evidence="8" key="1">
    <citation type="journal article" date="2019" name="Int. J. Syst. Evol. Microbiol.">
        <title>The Global Catalogue of Microorganisms (GCM) 10K type strain sequencing project: providing services to taxonomists for standard genome sequencing and annotation.</title>
        <authorList>
            <consortium name="The Broad Institute Genomics Platform"/>
            <consortium name="The Broad Institute Genome Sequencing Center for Infectious Disease"/>
            <person name="Wu L."/>
            <person name="Ma J."/>
        </authorList>
    </citation>
    <scope>NUCLEOTIDE SEQUENCE [LARGE SCALE GENOMIC DNA]</scope>
    <source>
        <strain evidence="8">CCUG 50873</strain>
    </source>
</reference>
<organism evidence="7 8">
    <name type="scientific">Williamsia deligens</name>
    <dbReference type="NCBI Taxonomy" id="321325"/>
    <lineage>
        <taxon>Bacteria</taxon>
        <taxon>Bacillati</taxon>
        <taxon>Actinomycetota</taxon>
        <taxon>Actinomycetes</taxon>
        <taxon>Mycobacteriales</taxon>
        <taxon>Nocardiaceae</taxon>
        <taxon>Williamsia</taxon>
    </lineage>
</organism>
<evidence type="ECO:0000313" key="7">
    <source>
        <dbReference type="EMBL" id="MFD0924705.1"/>
    </source>
</evidence>
<evidence type="ECO:0000256" key="5">
    <source>
        <dbReference type="ARBA" id="ARBA00023136"/>
    </source>
</evidence>
<feature type="transmembrane region" description="Helical" evidence="6">
    <location>
        <begin position="172"/>
        <end position="194"/>
    </location>
</feature>
<feature type="transmembrane region" description="Helical" evidence="6">
    <location>
        <begin position="320"/>
        <end position="342"/>
    </location>
</feature>
<keyword evidence="5 6" id="KW-0472">Membrane</keyword>
<dbReference type="InterPro" id="IPR002797">
    <property type="entry name" value="Polysacc_synth"/>
</dbReference>
<feature type="transmembrane region" description="Helical" evidence="6">
    <location>
        <begin position="254"/>
        <end position="279"/>
    </location>
</feature>
<dbReference type="EMBL" id="JBHTIL010000001">
    <property type="protein sequence ID" value="MFD0924705.1"/>
    <property type="molecule type" value="Genomic_DNA"/>
</dbReference>
<feature type="transmembrane region" description="Helical" evidence="6">
    <location>
        <begin position="363"/>
        <end position="381"/>
    </location>
</feature>
<dbReference type="Proteomes" id="UP001597068">
    <property type="component" value="Unassembled WGS sequence"/>
</dbReference>
<comment type="caution">
    <text evidence="7">The sequence shown here is derived from an EMBL/GenBank/DDBJ whole genome shotgun (WGS) entry which is preliminary data.</text>
</comment>